<dbReference type="AlphaFoldDB" id="A0A4R2KXI1"/>
<dbReference type="InterPro" id="IPR018392">
    <property type="entry name" value="LysM"/>
</dbReference>
<dbReference type="GO" id="GO:0000166">
    <property type="term" value="F:nucleotide binding"/>
    <property type="evidence" value="ECO:0007669"/>
    <property type="project" value="UniProtKB-KW"/>
</dbReference>
<comment type="similarity">
    <text evidence="2">Belongs to the 5'-nucleotidase family.</text>
</comment>
<dbReference type="Proteomes" id="UP000294919">
    <property type="component" value="Unassembled WGS sequence"/>
</dbReference>
<evidence type="ECO:0000256" key="2">
    <source>
        <dbReference type="RuleBase" id="RU362119"/>
    </source>
</evidence>
<dbReference type="SUPFAM" id="SSF54106">
    <property type="entry name" value="LysM domain"/>
    <property type="match status" value="1"/>
</dbReference>
<dbReference type="PRINTS" id="PR01607">
    <property type="entry name" value="APYRASEFAMLY"/>
</dbReference>
<dbReference type="Pfam" id="PF00149">
    <property type="entry name" value="Metallophos"/>
    <property type="match status" value="1"/>
</dbReference>
<feature type="signal peptide" evidence="2">
    <location>
        <begin position="1"/>
        <end position="23"/>
    </location>
</feature>
<dbReference type="GO" id="GO:0009166">
    <property type="term" value="P:nucleotide catabolic process"/>
    <property type="evidence" value="ECO:0007669"/>
    <property type="project" value="InterPro"/>
</dbReference>
<dbReference type="InterPro" id="IPR006179">
    <property type="entry name" value="5_nucleotidase/apyrase"/>
</dbReference>
<evidence type="ECO:0000256" key="1">
    <source>
        <dbReference type="ARBA" id="ARBA00022729"/>
    </source>
</evidence>
<proteinExistence type="inferred from homology"/>
<dbReference type="EMBL" id="SLWV01000010">
    <property type="protein sequence ID" value="TCO74948.1"/>
    <property type="molecule type" value="Genomic_DNA"/>
</dbReference>
<name>A0A4R2KXI1_9FIRM</name>
<dbReference type="SMART" id="SM00257">
    <property type="entry name" value="LysM"/>
    <property type="match status" value="1"/>
</dbReference>
<keyword evidence="1 2" id="KW-0732">Signal</keyword>
<dbReference type="Gene3D" id="3.60.21.10">
    <property type="match status" value="1"/>
</dbReference>
<dbReference type="PROSITE" id="PS51782">
    <property type="entry name" value="LYSM"/>
    <property type="match status" value="1"/>
</dbReference>
<dbReference type="InterPro" id="IPR036779">
    <property type="entry name" value="LysM_dom_sf"/>
</dbReference>
<comment type="caution">
    <text evidence="4">The sequence shown here is derived from an EMBL/GenBank/DDBJ whole genome shotgun (WGS) entry which is preliminary data.</text>
</comment>
<dbReference type="CDD" id="cd00118">
    <property type="entry name" value="LysM"/>
    <property type="match status" value="1"/>
</dbReference>
<dbReference type="OrthoDB" id="9800780at2"/>
<dbReference type="InterPro" id="IPR029052">
    <property type="entry name" value="Metallo-depent_PP-like"/>
</dbReference>
<reference evidence="4 5" key="1">
    <citation type="submission" date="2019-03" db="EMBL/GenBank/DDBJ databases">
        <title>Genomic Encyclopedia of Type Strains, Phase IV (KMG-IV): sequencing the most valuable type-strain genomes for metagenomic binning, comparative biology and taxonomic classification.</title>
        <authorList>
            <person name="Goeker M."/>
        </authorList>
    </citation>
    <scope>NUCLEOTIDE SEQUENCE [LARGE SCALE GENOMIC DNA]</scope>
    <source>
        <strain evidence="4 5">DSM 102940</strain>
    </source>
</reference>
<dbReference type="PANTHER" id="PTHR11575:SF24">
    <property type="entry name" value="5'-NUCLEOTIDASE"/>
    <property type="match status" value="1"/>
</dbReference>
<evidence type="ECO:0000259" key="3">
    <source>
        <dbReference type="PROSITE" id="PS51782"/>
    </source>
</evidence>
<dbReference type="Pfam" id="PF02872">
    <property type="entry name" value="5_nucleotid_C"/>
    <property type="match status" value="1"/>
</dbReference>
<dbReference type="Gene3D" id="3.10.350.10">
    <property type="entry name" value="LysM domain"/>
    <property type="match status" value="1"/>
</dbReference>
<dbReference type="SUPFAM" id="SSF56300">
    <property type="entry name" value="Metallo-dependent phosphatases"/>
    <property type="match status" value="1"/>
</dbReference>
<feature type="chain" id="PRO_5021041298" evidence="2">
    <location>
        <begin position="24"/>
        <end position="573"/>
    </location>
</feature>
<dbReference type="GO" id="GO:0016787">
    <property type="term" value="F:hydrolase activity"/>
    <property type="evidence" value="ECO:0007669"/>
    <property type="project" value="UniProtKB-KW"/>
</dbReference>
<dbReference type="InterPro" id="IPR008334">
    <property type="entry name" value="5'-Nucleotdase_C"/>
</dbReference>
<evidence type="ECO:0000313" key="5">
    <source>
        <dbReference type="Proteomes" id="UP000294919"/>
    </source>
</evidence>
<sequence length="573" mass="62238">MKKVTGIILSVLLVFTVCFQFSALDGYAQTEKEILLFHTNDTHARVEEGKYDGMGFAKIATYIKEQKEKNPNVLVLDAGDAFHGQTIATLVKGESIAKIMNQIGYDAMAAGNHDFDYGKDRTIELDGMTNFPILAANVKKADGTNLLKSYIIKEVDGIRFGIFGLSTPETAYMTHPKNVEGITFTDPVDEAKKMVQELKGQVDVIVALTHIGLDESSKVTSEKIAKEVEGIDVMIDGHSHTTLPEGKVVGNTLIASAGEYDKNLGKVTLKFADNKLVSKEAVLITKEEAANTTQDAEVIKVVADIKNGQKSVLSQVVGKTNVSLDGERDHVRVGETNLGNLIADAMLAETKAEVAITNGGGIRASINKGEITKEEIITVLPFGNYIVTKNLTGKQILEALEHGTDAYPEAKGAFPHVGGMTFKIDTNKPVGNRIVDVMVNGAPLELEKTYLVATNDFLAAGGDNYTMFKDAPVLIEFSALDEALIAYMEKLGEVAPTIEGRVIASVAEKAEEIKVDVPEVQKTKSYVYVVKSGDVLWKIAEKYKTTWEKLAQMNQLKNPNLIINGQELIVPAN</sequence>
<dbReference type="PANTHER" id="PTHR11575">
    <property type="entry name" value="5'-NUCLEOTIDASE-RELATED"/>
    <property type="match status" value="1"/>
</dbReference>
<organism evidence="4 5">
    <name type="scientific">Marinisporobacter balticus</name>
    <dbReference type="NCBI Taxonomy" id="2018667"/>
    <lineage>
        <taxon>Bacteria</taxon>
        <taxon>Bacillati</taxon>
        <taxon>Bacillota</taxon>
        <taxon>Clostridia</taxon>
        <taxon>Peptostreptococcales</taxon>
        <taxon>Thermotaleaceae</taxon>
        <taxon>Marinisporobacter</taxon>
    </lineage>
</organism>
<keyword evidence="2" id="KW-0547">Nucleotide-binding</keyword>
<dbReference type="Pfam" id="PF01476">
    <property type="entry name" value="LysM"/>
    <property type="match status" value="1"/>
</dbReference>
<dbReference type="InterPro" id="IPR004843">
    <property type="entry name" value="Calcineurin-like_PHP"/>
</dbReference>
<feature type="domain" description="LysM" evidence="3">
    <location>
        <begin position="526"/>
        <end position="570"/>
    </location>
</feature>
<keyword evidence="5" id="KW-1185">Reference proteome</keyword>
<dbReference type="Gene3D" id="3.90.780.10">
    <property type="entry name" value="5'-Nucleotidase, C-terminal domain"/>
    <property type="match status" value="1"/>
</dbReference>
<accession>A0A4R2KXI1</accession>
<protein>
    <submittedName>
        <fullName evidence="4">2',3'-cyclic-nucleotide 2'-phosphodiesterase (5'-nucleotidase family)</fullName>
    </submittedName>
</protein>
<dbReference type="SUPFAM" id="SSF55816">
    <property type="entry name" value="5'-nucleotidase (syn. UDP-sugar hydrolase), C-terminal domain"/>
    <property type="match status" value="1"/>
</dbReference>
<dbReference type="RefSeq" id="WP_132244781.1">
    <property type="nucleotide sequence ID" value="NZ_SLWV01000010.1"/>
</dbReference>
<dbReference type="InterPro" id="IPR036907">
    <property type="entry name" value="5'-Nucleotdase_C_sf"/>
</dbReference>
<evidence type="ECO:0000313" key="4">
    <source>
        <dbReference type="EMBL" id="TCO74948.1"/>
    </source>
</evidence>
<keyword evidence="2" id="KW-0378">Hydrolase</keyword>
<gene>
    <name evidence="4" type="ORF">EV214_11019</name>
</gene>